<feature type="non-terminal residue" evidence="2">
    <location>
        <position position="1"/>
    </location>
</feature>
<protein>
    <submittedName>
        <fullName evidence="2">Uncharacterized protein</fullName>
    </submittedName>
</protein>
<feature type="region of interest" description="Disordered" evidence="1">
    <location>
        <begin position="47"/>
        <end position="84"/>
    </location>
</feature>
<gene>
    <name evidence="2" type="ORF">TCAP_05788</name>
</gene>
<organism evidence="2 3">
    <name type="scientific">Tolypocladium capitatum</name>
    <dbReference type="NCBI Taxonomy" id="45235"/>
    <lineage>
        <taxon>Eukaryota</taxon>
        <taxon>Fungi</taxon>
        <taxon>Dikarya</taxon>
        <taxon>Ascomycota</taxon>
        <taxon>Pezizomycotina</taxon>
        <taxon>Sordariomycetes</taxon>
        <taxon>Hypocreomycetidae</taxon>
        <taxon>Hypocreales</taxon>
        <taxon>Ophiocordycipitaceae</taxon>
        <taxon>Tolypocladium</taxon>
    </lineage>
</organism>
<dbReference type="AlphaFoldDB" id="A0A2K3Q9P2"/>
<accession>A0A2K3Q9P2</accession>
<sequence>RAEGHGGRRRRSPRRRLARRLPAFRHRRLAGHSHRRRHRMGQLRVPLVPLRRPNRRRRGRRAGRDRRELAPPAPHLETALGPRAARAAGRGAAAYYPDLEDQGVSVQVGSQGCDERAYWAHLYNHKSCVCASAAPKEHVPTCLGHIEETES</sequence>
<evidence type="ECO:0000313" key="3">
    <source>
        <dbReference type="Proteomes" id="UP000236621"/>
    </source>
</evidence>
<keyword evidence="3" id="KW-1185">Reference proteome</keyword>
<evidence type="ECO:0000313" key="2">
    <source>
        <dbReference type="EMBL" id="PNY24275.1"/>
    </source>
</evidence>
<comment type="caution">
    <text evidence="2">The sequence shown here is derived from an EMBL/GenBank/DDBJ whole genome shotgun (WGS) entry which is preliminary data.</text>
</comment>
<dbReference type="Proteomes" id="UP000236621">
    <property type="component" value="Unassembled WGS sequence"/>
</dbReference>
<proteinExistence type="predicted"/>
<dbReference type="EMBL" id="NRSZ01000929">
    <property type="protein sequence ID" value="PNY24275.1"/>
    <property type="molecule type" value="Genomic_DNA"/>
</dbReference>
<feature type="compositionally biased region" description="Basic residues" evidence="1">
    <location>
        <begin position="52"/>
        <end position="64"/>
    </location>
</feature>
<reference evidence="2 3" key="1">
    <citation type="submission" date="2017-08" db="EMBL/GenBank/DDBJ databases">
        <title>Harnessing the power of phylogenomics to disentangle the directionality and signatures of interkingdom host jumping in the parasitic fungal genus Tolypocladium.</title>
        <authorList>
            <person name="Quandt C.A."/>
            <person name="Patterson W."/>
            <person name="Spatafora J.W."/>
        </authorList>
    </citation>
    <scope>NUCLEOTIDE SEQUENCE [LARGE SCALE GENOMIC DNA]</scope>
    <source>
        <strain evidence="2 3">CBS 113982</strain>
    </source>
</reference>
<name>A0A2K3Q9P2_9HYPO</name>
<evidence type="ECO:0000256" key="1">
    <source>
        <dbReference type="SAM" id="MobiDB-lite"/>
    </source>
</evidence>